<reference evidence="4" key="2">
    <citation type="submission" date="2013-12" db="EMBL/GenBank/DDBJ databases">
        <authorList>
            <person name="Yu Y."/>
            <person name="Lee S."/>
            <person name="de Baynast K."/>
            <person name="Wissotski M."/>
            <person name="Liu L."/>
            <person name="Talag J."/>
            <person name="Goicoechea J."/>
            <person name="Angelova A."/>
            <person name="Jetty R."/>
            <person name="Kudrna D."/>
            <person name="Golser W."/>
            <person name="Rivera L."/>
            <person name="Zhang J."/>
            <person name="Wing R."/>
        </authorList>
    </citation>
    <scope>NUCLEOTIDE SEQUENCE</scope>
</reference>
<feature type="signal peptide" evidence="2">
    <location>
        <begin position="1"/>
        <end position="23"/>
    </location>
</feature>
<feature type="compositionally biased region" description="Acidic residues" evidence="1">
    <location>
        <begin position="91"/>
        <end position="101"/>
    </location>
</feature>
<proteinExistence type="predicted"/>
<evidence type="ECO:0000313" key="3">
    <source>
        <dbReference type="EnsemblPlants" id="LPERR06G18360.1"/>
    </source>
</evidence>
<dbReference type="EnsemblPlants" id="LPERR06G18360.1">
    <property type="protein sequence ID" value="LPERR06G18360.1"/>
    <property type="gene ID" value="LPERR06G18360"/>
</dbReference>
<keyword evidence="4" id="KW-1185">Reference proteome</keyword>
<dbReference type="eggNOG" id="ENOG502R3NV">
    <property type="taxonomic scope" value="Eukaryota"/>
</dbReference>
<dbReference type="Proteomes" id="UP000032180">
    <property type="component" value="Chromosome 6"/>
</dbReference>
<name>A0A0D9WSE8_9ORYZ</name>
<dbReference type="HOGENOM" id="CLU_140024_0_0_1"/>
<reference evidence="3 4" key="1">
    <citation type="submission" date="2012-08" db="EMBL/GenBank/DDBJ databases">
        <title>Oryza genome evolution.</title>
        <authorList>
            <person name="Wing R.A."/>
        </authorList>
    </citation>
    <scope>NUCLEOTIDE SEQUENCE</scope>
</reference>
<dbReference type="Gramene" id="LPERR06G18360.1">
    <property type="protein sequence ID" value="LPERR06G18360.1"/>
    <property type="gene ID" value="LPERR06G18360"/>
</dbReference>
<feature type="region of interest" description="Disordered" evidence="1">
    <location>
        <begin position="47"/>
        <end position="115"/>
    </location>
</feature>
<evidence type="ECO:0000256" key="2">
    <source>
        <dbReference type="SAM" id="SignalP"/>
    </source>
</evidence>
<organism evidence="3 4">
    <name type="scientific">Leersia perrieri</name>
    <dbReference type="NCBI Taxonomy" id="77586"/>
    <lineage>
        <taxon>Eukaryota</taxon>
        <taxon>Viridiplantae</taxon>
        <taxon>Streptophyta</taxon>
        <taxon>Embryophyta</taxon>
        <taxon>Tracheophyta</taxon>
        <taxon>Spermatophyta</taxon>
        <taxon>Magnoliopsida</taxon>
        <taxon>Liliopsida</taxon>
        <taxon>Poales</taxon>
        <taxon>Poaceae</taxon>
        <taxon>BOP clade</taxon>
        <taxon>Oryzoideae</taxon>
        <taxon>Oryzeae</taxon>
        <taxon>Oryzinae</taxon>
        <taxon>Leersia</taxon>
    </lineage>
</organism>
<reference evidence="3" key="3">
    <citation type="submission" date="2015-04" db="UniProtKB">
        <authorList>
            <consortium name="EnsemblPlants"/>
        </authorList>
    </citation>
    <scope>IDENTIFICATION</scope>
</reference>
<sequence length="115" mass="11960">MAWVRTWVIVVALALAMAAVVEAQEEVSVAAATAAISMGAAIDAKKPKCKAGETTGAPCRVGAVHDPENQEEEGLFNMRARAPAVAPSTDGDGDDDDDYSDPDLSHDDDLVVLGH</sequence>
<feature type="chain" id="PRO_5002349384" evidence="2">
    <location>
        <begin position="24"/>
        <end position="115"/>
    </location>
</feature>
<dbReference type="AlphaFoldDB" id="A0A0D9WSE8"/>
<accession>A0A0D9WSE8</accession>
<protein>
    <submittedName>
        <fullName evidence="3">Uncharacterized protein</fullName>
    </submittedName>
</protein>
<evidence type="ECO:0000256" key="1">
    <source>
        <dbReference type="SAM" id="MobiDB-lite"/>
    </source>
</evidence>
<evidence type="ECO:0000313" key="4">
    <source>
        <dbReference type="Proteomes" id="UP000032180"/>
    </source>
</evidence>
<keyword evidence="2" id="KW-0732">Signal</keyword>